<name>A0AAE0IM13_9PEZI</name>
<evidence type="ECO:0000313" key="2">
    <source>
        <dbReference type="Proteomes" id="UP001286456"/>
    </source>
</evidence>
<dbReference type="EMBL" id="JAUEPO010000003">
    <property type="protein sequence ID" value="KAK3327398.1"/>
    <property type="molecule type" value="Genomic_DNA"/>
</dbReference>
<comment type="caution">
    <text evidence="1">The sequence shown here is derived from an EMBL/GenBank/DDBJ whole genome shotgun (WGS) entry which is preliminary data.</text>
</comment>
<organism evidence="1 2">
    <name type="scientific">Cercophora scortea</name>
    <dbReference type="NCBI Taxonomy" id="314031"/>
    <lineage>
        <taxon>Eukaryota</taxon>
        <taxon>Fungi</taxon>
        <taxon>Dikarya</taxon>
        <taxon>Ascomycota</taxon>
        <taxon>Pezizomycotina</taxon>
        <taxon>Sordariomycetes</taxon>
        <taxon>Sordariomycetidae</taxon>
        <taxon>Sordariales</taxon>
        <taxon>Lasiosphaeriaceae</taxon>
        <taxon>Cercophora</taxon>
    </lineage>
</organism>
<reference evidence="1" key="1">
    <citation type="journal article" date="2023" name="Mol. Phylogenet. Evol.">
        <title>Genome-scale phylogeny and comparative genomics of the fungal order Sordariales.</title>
        <authorList>
            <person name="Hensen N."/>
            <person name="Bonometti L."/>
            <person name="Westerberg I."/>
            <person name="Brannstrom I.O."/>
            <person name="Guillou S."/>
            <person name="Cros-Aarteil S."/>
            <person name="Calhoun S."/>
            <person name="Haridas S."/>
            <person name="Kuo A."/>
            <person name="Mondo S."/>
            <person name="Pangilinan J."/>
            <person name="Riley R."/>
            <person name="LaButti K."/>
            <person name="Andreopoulos B."/>
            <person name="Lipzen A."/>
            <person name="Chen C."/>
            <person name="Yan M."/>
            <person name="Daum C."/>
            <person name="Ng V."/>
            <person name="Clum A."/>
            <person name="Steindorff A."/>
            <person name="Ohm R.A."/>
            <person name="Martin F."/>
            <person name="Silar P."/>
            <person name="Natvig D.O."/>
            <person name="Lalanne C."/>
            <person name="Gautier V."/>
            <person name="Ament-Velasquez S.L."/>
            <person name="Kruys A."/>
            <person name="Hutchinson M.I."/>
            <person name="Powell A.J."/>
            <person name="Barry K."/>
            <person name="Miller A.N."/>
            <person name="Grigoriev I.V."/>
            <person name="Debuchy R."/>
            <person name="Gladieux P."/>
            <person name="Hiltunen Thoren M."/>
            <person name="Johannesson H."/>
        </authorList>
    </citation>
    <scope>NUCLEOTIDE SEQUENCE</scope>
    <source>
        <strain evidence="1">SMH4131-1</strain>
    </source>
</reference>
<sequence>MRIRNEFWQDAGNAKGKKTLPRKSHQSSRCVRPRWSAATILYRSRHPRPNFSSYIWAAPCLTVRLGLLGTAAVPSVLIPPGVLGILHAP</sequence>
<reference evidence="1" key="2">
    <citation type="submission" date="2023-06" db="EMBL/GenBank/DDBJ databases">
        <authorList>
            <consortium name="Lawrence Berkeley National Laboratory"/>
            <person name="Haridas S."/>
            <person name="Hensen N."/>
            <person name="Bonometti L."/>
            <person name="Westerberg I."/>
            <person name="Brannstrom I.O."/>
            <person name="Guillou S."/>
            <person name="Cros-Aarteil S."/>
            <person name="Calhoun S."/>
            <person name="Kuo A."/>
            <person name="Mondo S."/>
            <person name="Pangilinan J."/>
            <person name="Riley R."/>
            <person name="Labutti K."/>
            <person name="Andreopoulos B."/>
            <person name="Lipzen A."/>
            <person name="Chen C."/>
            <person name="Yanf M."/>
            <person name="Daum C."/>
            <person name="Ng V."/>
            <person name="Clum A."/>
            <person name="Steindorff A."/>
            <person name="Ohm R."/>
            <person name="Martin F."/>
            <person name="Silar P."/>
            <person name="Natvig D."/>
            <person name="Lalanne C."/>
            <person name="Gautier V."/>
            <person name="Ament-Velasquez S.L."/>
            <person name="Kruys A."/>
            <person name="Hutchinson M.I."/>
            <person name="Powell A.J."/>
            <person name="Barry K."/>
            <person name="Miller A.N."/>
            <person name="Grigoriev I.V."/>
            <person name="Debuchy R."/>
            <person name="Gladieux P."/>
            <person name="Thoren M.H."/>
            <person name="Johannesson H."/>
        </authorList>
    </citation>
    <scope>NUCLEOTIDE SEQUENCE</scope>
    <source>
        <strain evidence="1">SMH4131-1</strain>
    </source>
</reference>
<protein>
    <submittedName>
        <fullName evidence="1">Uncharacterized protein</fullName>
    </submittedName>
</protein>
<proteinExistence type="predicted"/>
<evidence type="ECO:0000313" key="1">
    <source>
        <dbReference type="EMBL" id="KAK3327398.1"/>
    </source>
</evidence>
<keyword evidence="2" id="KW-1185">Reference proteome</keyword>
<dbReference type="AlphaFoldDB" id="A0AAE0IM13"/>
<dbReference type="Proteomes" id="UP001286456">
    <property type="component" value="Unassembled WGS sequence"/>
</dbReference>
<accession>A0AAE0IM13</accession>
<gene>
    <name evidence="1" type="ORF">B0T19DRAFT_475197</name>
</gene>